<dbReference type="Pfam" id="PF00027">
    <property type="entry name" value="cNMP_binding"/>
    <property type="match status" value="1"/>
</dbReference>
<dbReference type="GO" id="GO:0005221">
    <property type="term" value="F:intracellularly cyclic nucleotide-activated monoatomic cation channel activity"/>
    <property type="evidence" value="ECO:0007669"/>
    <property type="project" value="InterPro"/>
</dbReference>
<gene>
    <name evidence="3" type="ORF">CCO03_02430</name>
</gene>
<protein>
    <recommendedName>
        <fullName evidence="2">Cyclic nucleotide-binding domain-containing protein</fullName>
    </recommendedName>
</protein>
<dbReference type="InterPro" id="IPR050866">
    <property type="entry name" value="CNG_cation_channel"/>
</dbReference>
<organism evidence="3 4">
    <name type="scientific">Comamonas serinivorans</name>
    <dbReference type="NCBI Taxonomy" id="1082851"/>
    <lineage>
        <taxon>Bacteria</taxon>
        <taxon>Pseudomonadati</taxon>
        <taxon>Pseudomonadota</taxon>
        <taxon>Betaproteobacteria</taxon>
        <taxon>Burkholderiales</taxon>
        <taxon>Comamonadaceae</taxon>
        <taxon>Comamonas</taxon>
    </lineage>
</organism>
<dbReference type="SUPFAM" id="SSF51206">
    <property type="entry name" value="cAMP-binding domain-like"/>
    <property type="match status" value="1"/>
</dbReference>
<dbReference type="InterPro" id="IPR000595">
    <property type="entry name" value="cNMP-bd_dom"/>
</dbReference>
<sequence length="204" mass="22388">MNTQLENAQIAQARAADMLITKGALVELSHEDARVVVNYMTPRRFPAGTVLMREGDEGIDFMLLVLDGEVTVENAVHGDEEAMVVSVLNAGNLIGEMGLLDGGKRSATCVAASHVNAAVLSRQQLTALMADSPQVSARLLLAMAKRVVEHLRETNRKLLTFAQLSKALQQELDGVHIANRRLLEEINRLKAVRNLEDMPNRAIW</sequence>
<keyword evidence="1" id="KW-0407">Ion channel</keyword>
<dbReference type="CDD" id="cd00038">
    <property type="entry name" value="CAP_ED"/>
    <property type="match status" value="1"/>
</dbReference>
<evidence type="ECO:0000313" key="3">
    <source>
        <dbReference type="EMBL" id="ARU03695.1"/>
    </source>
</evidence>
<accession>A0A1Y0EJ85</accession>
<evidence type="ECO:0000259" key="2">
    <source>
        <dbReference type="PROSITE" id="PS50042"/>
    </source>
</evidence>
<keyword evidence="4" id="KW-1185">Reference proteome</keyword>
<dbReference type="GO" id="GO:0044877">
    <property type="term" value="F:protein-containing complex binding"/>
    <property type="evidence" value="ECO:0007669"/>
    <property type="project" value="TreeGrafter"/>
</dbReference>
<evidence type="ECO:0000256" key="1">
    <source>
        <dbReference type="ARBA" id="ARBA00023286"/>
    </source>
</evidence>
<dbReference type="PANTHER" id="PTHR45638">
    <property type="entry name" value="CYCLIC NUCLEOTIDE-GATED CATION CHANNEL SUBUNIT A"/>
    <property type="match status" value="1"/>
</dbReference>
<reference evidence="3 4" key="1">
    <citation type="submission" date="2017-05" db="EMBL/GenBank/DDBJ databases">
        <authorList>
            <person name="Song R."/>
            <person name="Chenine A.L."/>
            <person name="Ruprecht R.M."/>
        </authorList>
    </citation>
    <scope>NUCLEOTIDE SEQUENCE [LARGE SCALE GENOMIC DNA]</scope>
    <source>
        <strain evidence="3 4">DSM 26136</strain>
    </source>
</reference>
<dbReference type="EMBL" id="CP021455">
    <property type="protein sequence ID" value="ARU03695.1"/>
    <property type="molecule type" value="Genomic_DNA"/>
</dbReference>
<evidence type="ECO:0000313" key="4">
    <source>
        <dbReference type="Proteomes" id="UP000196138"/>
    </source>
</evidence>
<dbReference type="InterPro" id="IPR014710">
    <property type="entry name" value="RmlC-like_jellyroll"/>
</dbReference>
<keyword evidence="1" id="KW-0406">Ion transport</keyword>
<dbReference type="SMART" id="SM00100">
    <property type="entry name" value="cNMP"/>
    <property type="match status" value="1"/>
</dbReference>
<dbReference type="OrthoDB" id="8565101at2"/>
<name>A0A1Y0EJ85_9BURK</name>
<dbReference type="RefSeq" id="WP_087276794.1">
    <property type="nucleotide sequence ID" value="NZ_CP021455.1"/>
</dbReference>
<dbReference type="InterPro" id="IPR018490">
    <property type="entry name" value="cNMP-bd_dom_sf"/>
</dbReference>
<keyword evidence="1" id="KW-1071">Ligand-gated ion channel</keyword>
<dbReference type="Gene3D" id="2.60.120.10">
    <property type="entry name" value="Jelly Rolls"/>
    <property type="match status" value="1"/>
</dbReference>
<dbReference type="KEGG" id="cser:CCO03_02430"/>
<dbReference type="PROSITE" id="PS50042">
    <property type="entry name" value="CNMP_BINDING_3"/>
    <property type="match status" value="1"/>
</dbReference>
<proteinExistence type="predicted"/>
<dbReference type="Proteomes" id="UP000196138">
    <property type="component" value="Chromosome"/>
</dbReference>
<feature type="domain" description="Cyclic nucleotide-binding" evidence="2">
    <location>
        <begin position="24"/>
        <end position="146"/>
    </location>
</feature>
<dbReference type="AlphaFoldDB" id="A0A1Y0EJ85"/>
<keyword evidence="1" id="KW-0813">Transport</keyword>
<dbReference type="PANTHER" id="PTHR45638:SF11">
    <property type="entry name" value="CYCLIC NUCLEOTIDE-GATED CATION CHANNEL SUBUNIT A"/>
    <property type="match status" value="1"/>
</dbReference>